<protein>
    <submittedName>
        <fullName evidence="1">Uncharacterized protein</fullName>
    </submittedName>
</protein>
<name>A0A1X3FQ33_9BRAD</name>
<organism evidence="1 2">
    <name type="scientific">Bradyrhizobium canariense</name>
    <dbReference type="NCBI Taxonomy" id="255045"/>
    <lineage>
        <taxon>Bacteria</taxon>
        <taxon>Pseudomonadati</taxon>
        <taxon>Pseudomonadota</taxon>
        <taxon>Alphaproteobacteria</taxon>
        <taxon>Hyphomicrobiales</taxon>
        <taxon>Nitrobacteraceae</taxon>
        <taxon>Bradyrhizobium</taxon>
    </lineage>
</organism>
<evidence type="ECO:0000313" key="2">
    <source>
        <dbReference type="Proteomes" id="UP000193553"/>
    </source>
</evidence>
<dbReference type="EMBL" id="NAFI01000180">
    <property type="protein sequence ID" value="OSJ06134.1"/>
    <property type="molecule type" value="Genomic_DNA"/>
</dbReference>
<evidence type="ECO:0000313" key="1">
    <source>
        <dbReference type="EMBL" id="OSJ06134.1"/>
    </source>
</evidence>
<gene>
    <name evidence="1" type="ORF">BSZ18_23595</name>
</gene>
<proteinExistence type="predicted"/>
<accession>A0A1X3FQ33</accession>
<sequence length="81" mass="9174">MTYQIPANIRPMLVRLADVILPVQDWINQAGKPLPRYAEFIPALAVVPWRPADVAPTLSINDFDIVGYLECRAEQDEPVDR</sequence>
<dbReference type="AlphaFoldDB" id="A0A1X3FQ33"/>
<dbReference type="Proteomes" id="UP000193553">
    <property type="component" value="Unassembled WGS sequence"/>
</dbReference>
<reference evidence="1 2" key="1">
    <citation type="submission" date="2017-03" db="EMBL/GenBank/DDBJ databases">
        <title>Whole genome sequences of fourteen strains of Bradyrhizobium canariense and one strain of Bradyrhizobium japonicum isolated from Lupinus (Papilionoideae: Genisteae) species in Algeria.</title>
        <authorList>
            <person name="Crovadore J."/>
            <person name="Chekireb D."/>
            <person name="Brachmann A."/>
            <person name="Chablais R."/>
            <person name="Cochard B."/>
            <person name="Lefort F."/>
        </authorList>
    </citation>
    <scope>NUCLEOTIDE SEQUENCE [LARGE SCALE GENOMIC DNA]</scope>
    <source>
        <strain evidence="1 2">UBMA195</strain>
    </source>
</reference>
<dbReference type="RefSeq" id="WP_085360329.1">
    <property type="nucleotide sequence ID" value="NZ_NAFD01000184.1"/>
</dbReference>
<comment type="caution">
    <text evidence="1">The sequence shown here is derived from an EMBL/GenBank/DDBJ whole genome shotgun (WGS) entry which is preliminary data.</text>
</comment>